<dbReference type="EMBL" id="GBRH01251270">
    <property type="protein sequence ID" value="JAD46625.1"/>
    <property type="molecule type" value="Transcribed_RNA"/>
</dbReference>
<organism evidence="1">
    <name type="scientific">Arundo donax</name>
    <name type="common">Giant reed</name>
    <name type="synonym">Donax arundinaceus</name>
    <dbReference type="NCBI Taxonomy" id="35708"/>
    <lineage>
        <taxon>Eukaryota</taxon>
        <taxon>Viridiplantae</taxon>
        <taxon>Streptophyta</taxon>
        <taxon>Embryophyta</taxon>
        <taxon>Tracheophyta</taxon>
        <taxon>Spermatophyta</taxon>
        <taxon>Magnoliopsida</taxon>
        <taxon>Liliopsida</taxon>
        <taxon>Poales</taxon>
        <taxon>Poaceae</taxon>
        <taxon>PACMAD clade</taxon>
        <taxon>Arundinoideae</taxon>
        <taxon>Arundineae</taxon>
        <taxon>Arundo</taxon>
    </lineage>
</organism>
<dbReference type="AlphaFoldDB" id="A0A0A9ACF7"/>
<sequence>MDWVRRRTNRIGRAVI</sequence>
<reference evidence="1" key="2">
    <citation type="journal article" date="2015" name="Data Brief">
        <title>Shoot transcriptome of the giant reed, Arundo donax.</title>
        <authorList>
            <person name="Barrero R.A."/>
            <person name="Guerrero F.D."/>
            <person name="Moolhuijzen P."/>
            <person name="Goolsby J.A."/>
            <person name="Tidwell J."/>
            <person name="Bellgard S.E."/>
            <person name="Bellgard M.I."/>
        </authorList>
    </citation>
    <scope>NUCLEOTIDE SEQUENCE</scope>
    <source>
        <tissue evidence="1">Shoot tissue taken approximately 20 cm above the soil surface</tissue>
    </source>
</reference>
<accession>A0A0A9ACF7</accession>
<evidence type="ECO:0000313" key="1">
    <source>
        <dbReference type="EMBL" id="JAD46625.1"/>
    </source>
</evidence>
<proteinExistence type="predicted"/>
<reference evidence="1" key="1">
    <citation type="submission" date="2014-09" db="EMBL/GenBank/DDBJ databases">
        <authorList>
            <person name="Magalhaes I.L.F."/>
            <person name="Oliveira U."/>
            <person name="Santos F.R."/>
            <person name="Vidigal T.H.D.A."/>
            <person name="Brescovit A.D."/>
            <person name="Santos A.J."/>
        </authorList>
    </citation>
    <scope>NUCLEOTIDE SEQUENCE</scope>
    <source>
        <tissue evidence="1">Shoot tissue taken approximately 20 cm above the soil surface</tissue>
    </source>
</reference>
<protein>
    <submittedName>
        <fullName evidence="1">Uncharacterized protein</fullName>
    </submittedName>
</protein>
<name>A0A0A9ACF7_ARUDO</name>